<comment type="caution">
    <text evidence="2">The sequence shown here is derived from an EMBL/GenBank/DDBJ whole genome shotgun (WGS) entry which is preliminary data.</text>
</comment>
<proteinExistence type="predicted"/>
<evidence type="ECO:0000313" key="2">
    <source>
        <dbReference type="EMBL" id="EME51224.1"/>
    </source>
</evidence>
<evidence type="ECO:0000313" key="3">
    <source>
        <dbReference type="Proteomes" id="UP000054226"/>
    </source>
</evidence>
<dbReference type="InterPro" id="IPR001646">
    <property type="entry name" value="5peptide_repeat"/>
</dbReference>
<dbReference type="Pfam" id="PF13576">
    <property type="entry name" value="Pentapeptide_3"/>
    <property type="match status" value="2"/>
</dbReference>
<keyword evidence="3" id="KW-1185">Reference proteome</keyword>
<organism evidence="2 3">
    <name type="scientific">Amycolatopsis decaplanina DSM 44594</name>
    <dbReference type="NCBI Taxonomy" id="1284240"/>
    <lineage>
        <taxon>Bacteria</taxon>
        <taxon>Bacillati</taxon>
        <taxon>Actinomycetota</taxon>
        <taxon>Actinomycetes</taxon>
        <taxon>Pseudonocardiales</taxon>
        <taxon>Pseudonocardiaceae</taxon>
        <taxon>Amycolatopsis</taxon>
    </lineage>
</organism>
<reference evidence="2 3" key="1">
    <citation type="journal article" date="2013" name="Genome Announc.">
        <title>Draft Genome Sequence of Amycolatopsis decaplanina Strain DSM 44594T.</title>
        <authorList>
            <person name="Kaur N."/>
            <person name="Kumar S."/>
            <person name="Bala M."/>
            <person name="Raghava G.P."/>
            <person name="Mayilraj S."/>
        </authorList>
    </citation>
    <scope>NUCLEOTIDE SEQUENCE [LARGE SCALE GENOMIC DNA]</scope>
    <source>
        <strain evidence="2 3">DSM 44594</strain>
    </source>
</reference>
<keyword evidence="1" id="KW-1133">Transmembrane helix</keyword>
<dbReference type="EMBL" id="AOHO01000080">
    <property type="protein sequence ID" value="EME51224.1"/>
    <property type="molecule type" value="Genomic_DNA"/>
</dbReference>
<gene>
    <name evidence="2" type="ORF">H074_37303</name>
</gene>
<name>M2YSD5_9PSEU</name>
<dbReference type="PANTHER" id="PTHR14136">
    <property type="entry name" value="BTB_POZ DOMAIN-CONTAINING PROTEIN KCTD9"/>
    <property type="match status" value="1"/>
</dbReference>
<evidence type="ECO:0000256" key="1">
    <source>
        <dbReference type="SAM" id="Phobius"/>
    </source>
</evidence>
<protein>
    <recommendedName>
        <fullName evidence="4">Pentapeptide repeat-containing protein</fullName>
    </recommendedName>
</protein>
<keyword evidence="1" id="KW-0812">Transmembrane</keyword>
<keyword evidence="1" id="KW-0472">Membrane</keyword>
<sequence length="635" mass="70181">MLSGLGPGADLDARGTTFDAELLGRVLQAIGTGDTGSVRPQFGEVRFEHARFAADASFARVHFARTAKFDKAQFSESAEFRSARFSEQAGFLGAQFSGNAWFTNVQFSGAEFRDARFTNAKFTDARFSGSAKFTDARFSGNAEFGGARFSGHALFTSARFNGNAWFTNAKFNQNAEFREARFRGEVRFRNAQFSAHAWFLSAHFTENAEFDGARFSAHARFADARFSANVRFDFAQFEAATGLGPLVAAELFLDDAVFSRSVVIEAETGLLSCRRTRFEEGVALRMRYASVNLERASFGRPSSLEGSHQAFRINTTQRNVVASVEQVQGWDQRAARSRDHAEVGTRGGQIETWVPGLTSLEGTDVSELLLTDVDMRWCRFAGAHHLDMLRIEGRCPFHEPPTGWSAGWAWPPLWRWTRRQVLAEEHAWRRRRPGRKSADWQSYPLGGNPVEVEPERLAVLYRSLRKALEDGKDEAGAGDFYYGEMEARRHTGPRRDRVVLTAYWLISGYGQRALRALAGLALLVVAITVLLVGTGLPSSSPAQLVAGTLQPAPTSAPQVVALQISDPPTTMPPVAQRWTWNRTGKALQLAMGSVVFRDGAQKLTPAGTWTVMAGRFLGPVFLALAVLAIRARVKR</sequence>
<dbReference type="PANTHER" id="PTHR14136:SF17">
    <property type="entry name" value="BTB_POZ DOMAIN-CONTAINING PROTEIN KCTD9"/>
    <property type="match status" value="1"/>
</dbReference>
<dbReference type="Gene3D" id="2.160.20.80">
    <property type="entry name" value="E3 ubiquitin-protein ligase SopA"/>
    <property type="match status" value="1"/>
</dbReference>
<feature type="transmembrane region" description="Helical" evidence="1">
    <location>
        <begin position="606"/>
        <end position="629"/>
    </location>
</feature>
<dbReference type="AlphaFoldDB" id="M2YSD5"/>
<dbReference type="SUPFAM" id="SSF141571">
    <property type="entry name" value="Pentapeptide repeat-like"/>
    <property type="match status" value="1"/>
</dbReference>
<dbReference type="Proteomes" id="UP000054226">
    <property type="component" value="Unassembled WGS sequence"/>
</dbReference>
<accession>M2YSD5</accession>
<dbReference type="PATRIC" id="fig|1284240.4.peg.7609"/>
<dbReference type="InterPro" id="IPR051082">
    <property type="entry name" value="Pentapeptide-BTB/POZ_domain"/>
</dbReference>
<evidence type="ECO:0008006" key="4">
    <source>
        <dbReference type="Google" id="ProtNLM"/>
    </source>
</evidence>